<dbReference type="CDD" id="cd03789">
    <property type="entry name" value="GT9_LPS_heptosyltransferase"/>
    <property type="match status" value="1"/>
</dbReference>
<dbReference type="SUPFAM" id="SSF53756">
    <property type="entry name" value="UDP-Glycosyltransferase/glycogen phosphorylase"/>
    <property type="match status" value="1"/>
</dbReference>
<dbReference type="GO" id="GO:0009244">
    <property type="term" value="P:lipopolysaccharide core region biosynthetic process"/>
    <property type="evidence" value="ECO:0007669"/>
    <property type="project" value="TreeGrafter"/>
</dbReference>
<proteinExistence type="predicted"/>
<dbReference type="InterPro" id="IPR002201">
    <property type="entry name" value="Glyco_trans_9"/>
</dbReference>
<dbReference type="GO" id="GO:0008713">
    <property type="term" value="F:ADP-heptose-lipopolysaccharide heptosyltransferase activity"/>
    <property type="evidence" value="ECO:0007669"/>
    <property type="project" value="TreeGrafter"/>
</dbReference>
<gene>
    <name evidence="4" type="ordered locus">DvMF_0299</name>
</gene>
<protein>
    <submittedName>
        <fullName evidence="4">Glycosyl transferase family 9</fullName>
    </submittedName>
</protein>
<reference evidence="4" key="1">
    <citation type="submission" date="2008-10" db="EMBL/GenBank/DDBJ databases">
        <title>Complete sequence of Desulfovibrio vulgaris str. 'Miyazaki F'.</title>
        <authorList>
            <person name="Lucas S."/>
            <person name="Copeland A."/>
            <person name="Lapidus A."/>
            <person name="Glavina del Rio T."/>
            <person name="Dalin E."/>
            <person name="Tice H."/>
            <person name="Bruce D."/>
            <person name="Goodwin L."/>
            <person name="Pitluck S."/>
            <person name="Sims D."/>
            <person name="Brettin T."/>
            <person name="Detter J.C."/>
            <person name="Han C."/>
            <person name="Larimer F."/>
            <person name="Land M."/>
            <person name="Hauser L."/>
            <person name="Kyrpides N."/>
            <person name="Mikhailova N."/>
            <person name="Hazen T.C."/>
            <person name="Richardson P."/>
        </authorList>
    </citation>
    <scope>NUCLEOTIDE SEQUENCE</scope>
    <source>
        <strain evidence="4">Miyazaki F</strain>
    </source>
</reference>
<dbReference type="EMBL" id="CP001197">
    <property type="protein sequence ID" value="ACL07256.1"/>
    <property type="molecule type" value="Genomic_DNA"/>
</dbReference>
<dbReference type="PANTHER" id="PTHR30160">
    <property type="entry name" value="TETRAACYLDISACCHARIDE 4'-KINASE-RELATED"/>
    <property type="match status" value="1"/>
</dbReference>
<name>B8DPG9_NITV9</name>
<evidence type="ECO:0000256" key="3">
    <source>
        <dbReference type="SAM" id="MobiDB-lite"/>
    </source>
</evidence>
<feature type="compositionally biased region" description="Gly residues" evidence="3">
    <location>
        <begin position="32"/>
        <end position="47"/>
    </location>
</feature>
<dbReference type="InterPro" id="IPR051199">
    <property type="entry name" value="LPS_LOS_Heptosyltrfase"/>
</dbReference>
<dbReference type="KEGG" id="dvm:DvMF_0299"/>
<evidence type="ECO:0000256" key="2">
    <source>
        <dbReference type="ARBA" id="ARBA00022679"/>
    </source>
</evidence>
<dbReference type="STRING" id="883.DvMF_0299"/>
<evidence type="ECO:0000313" key="4">
    <source>
        <dbReference type="EMBL" id="ACL07256.1"/>
    </source>
</evidence>
<dbReference type="CAZy" id="GT9">
    <property type="family name" value="Glycosyltransferase Family 9"/>
</dbReference>
<dbReference type="PANTHER" id="PTHR30160:SF7">
    <property type="entry name" value="ADP-HEPTOSE--LPS HEPTOSYLTRANSFERASE 2"/>
    <property type="match status" value="1"/>
</dbReference>
<dbReference type="Pfam" id="PF01075">
    <property type="entry name" value="Glyco_transf_9"/>
    <property type="match status" value="1"/>
</dbReference>
<organism evidence="4">
    <name type="scientific">Nitratidesulfovibrio vulgaris (strain DSM 19637 / Miyazaki F)</name>
    <name type="common">Desulfovibrio vulgaris</name>
    <dbReference type="NCBI Taxonomy" id="883"/>
    <lineage>
        <taxon>Bacteria</taxon>
        <taxon>Pseudomonadati</taxon>
        <taxon>Thermodesulfobacteriota</taxon>
        <taxon>Desulfovibrionia</taxon>
        <taxon>Desulfovibrionales</taxon>
        <taxon>Desulfovibrionaceae</taxon>
        <taxon>Nitratidesulfovibrio</taxon>
    </lineage>
</organism>
<dbReference type="OrthoDB" id="5506840at2"/>
<dbReference type="eggNOG" id="COG0859">
    <property type="taxonomic scope" value="Bacteria"/>
</dbReference>
<dbReference type="AlphaFoldDB" id="B8DPG9"/>
<dbReference type="GO" id="GO:0005829">
    <property type="term" value="C:cytosol"/>
    <property type="evidence" value="ECO:0007669"/>
    <property type="project" value="TreeGrafter"/>
</dbReference>
<dbReference type="Gene3D" id="3.40.50.2000">
    <property type="entry name" value="Glycogen Phosphorylase B"/>
    <property type="match status" value="1"/>
</dbReference>
<keyword evidence="2 4" id="KW-0808">Transferase</keyword>
<feature type="region of interest" description="Disordered" evidence="3">
    <location>
        <begin position="32"/>
        <end position="63"/>
    </location>
</feature>
<accession>B8DPG9</accession>
<sequence>MAKHLVIQLARFGDLVQTKRLILSLLNGEGADGGDTHGTGQGPGQGPGHAVAPAPEVHPSGGLSSEVHLPEVHLAVDASLVELARLVYPGVTVHGVRAHGGVPQADVLAHNARAFAVLATERFDTVYNLNNSGLNMALAALFPPDAVRGYRSLNGQPLRDRWMRMAFRWVAHRRLSPVNLVDFWAALAPRPIAPARVNPIALRGGRGIGVVLAGRMSRRSLPPDALAACLRAVYEGLGGPRVTFFGTRAERPLLRKVLDHLPASVAGNHDDLVGRTGWADLADALAGLDTLLTPDTGTMHLAAHLGVPVQGFFLSSAWCHETGPYGPGHRVWQATLDCLPCLEARPCPIGVQCLDAFRSREFLSFLSGRPGERNPPGMLGMVSTLDDVGSTWLTVFGEDPSAPRRVELRALVGEYLGLFTGEELTDHDLARLLYHEADWMLPGPEGAAFAAFDPFADQPQRGA</sequence>
<keyword evidence="1" id="KW-0328">Glycosyltransferase</keyword>
<evidence type="ECO:0000256" key="1">
    <source>
        <dbReference type="ARBA" id="ARBA00022676"/>
    </source>
</evidence>
<dbReference type="HOGENOM" id="CLU_638930_0_0_7"/>